<evidence type="ECO:0000313" key="6">
    <source>
        <dbReference type="EMBL" id="MBB3167651.1"/>
    </source>
</evidence>
<dbReference type="GO" id="GO:0016020">
    <property type="term" value="C:membrane"/>
    <property type="evidence" value="ECO:0007669"/>
    <property type="project" value="UniProtKB-SubCell"/>
</dbReference>
<dbReference type="Pfam" id="PF02674">
    <property type="entry name" value="Colicin_V"/>
    <property type="match status" value="1"/>
</dbReference>
<keyword evidence="2 5" id="KW-0812">Transmembrane</keyword>
<keyword evidence="7" id="KW-1185">Reference proteome</keyword>
<dbReference type="Proteomes" id="UP000559987">
    <property type="component" value="Unassembled WGS sequence"/>
</dbReference>
<comment type="subcellular location">
    <subcellularLocation>
        <location evidence="1">Membrane</location>
        <topology evidence="1">Multi-pass membrane protein</topology>
    </subcellularLocation>
</comment>
<name>A0A839ULL1_9GAMM</name>
<evidence type="ECO:0000256" key="4">
    <source>
        <dbReference type="ARBA" id="ARBA00023136"/>
    </source>
</evidence>
<dbReference type="RefSeq" id="WP_183908552.1">
    <property type="nucleotide sequence ID" value="NZ_JACHXZ010000001.1"/>
</dbReference>
<gene>
    <name evidence="6" type="ORF">FHS30_000827</name>
</gene>
<dbReference type="AlphaFoldDB" id="A0A839ULL1"/>
<proteinExistence type="predicted"/>
<dbReference type="EMBL" id="JACHXZ010000001">
    <property type="protein sequence ID" value="MBB3167651.1"/>
    <property type="molecule type" value="Genomic_DNA"/>
</dbReference>
<evidence type="ECO:0000313" key="7">
    <source>
        <dbReference type="Proteomes" id="UP000559987"/>
    </source>
</evidence>
<reference evidence="6 7" key="1">
    <citation type="submission" date="2020-08" db="EMBL/GenBank/DDBJ databases">
        <title>Genomic Encyclopedia of Type Strains, Phase III (KMG-III): the genomes of soil and plant-associated and newly described type strains.</title>
        <authorList>
            <person name="Whitman W."/>
        </authorList>
    </citation>
    <scope>NUCLEOTIDE SEQUENCE [LARGE SCALE GENOMIC DNA]</scope>
    <source>
        <strain evidence="6 7">CECT 8571</strain>
    </source>
</reference>
<dbReference type="InterPro" id="IPR003825">
    <property type="entry name" value="Colicin-V_CvpA"/>
</dbReference>
<dbReference type="GO" id="GO:0009403">
    <property type="term" value="P:toxin biosynthetic process"/>
    <property type="evidence" value="ECO:0007669"/>
    <property type="project" value="InterPro"/>
</dbReference>
<feature type="transmembrane region" description="Helical" evidence="5">
    <location>
        <begin position="107"/>
        <end position="130"/>
    </location>
</feature>
<feature type="transmembrane region" description="Helical" evidence="5">
    <location>
        <begin position="30"/>
        <end position="51"/>
    </location>
</feature>
<evidence type="ECO:0000256" key="5">
    <source>
        <dbReference type="SAM" id="Phobius"/>
    </source>
</evidence>
<feature type="transmembrane region" description="Helical" evidence="5">
    <location>
        <begin position="63"/>
        <end position="86"/>
    </location>
</feature>
<comment type="caution">
    <text evidence="6">The sequence shown here is derived from an EMBL/GenBank/DDBJ whole genome shotgun (WGS) entry which is preliminary data.</text>
</comment>
<keyword evidence="4 5" id="KW-0472">Membrane</keyword>
<feature type="transmembrane region" description="Helical" evidence="5">
    <location>
        <begin position="6"/>
        <end position="23"/>
    </location>
</feature>
<keyword evidence="3 5" id="KW-1133">Transmembrane helix</keyword>
<organism evidence="6 7">
    <name type="scientific">Simiduia aestuariiviva</name>
    <dbReference type="NCBI Taxonomy" id="1510459"/>
    <lineage>
        <taxon>Bacteria</taxon>
        <taxon>Pseudomonadati</taxon>
        <taxon>Pseudomonadota</taxon>
        <taxon>Gammaproteobacteria</taxon>
        <taxon>Cellvibrionales</taxon>
        <taxon>Cellvibrionaceae</taxon>
        <taxon>Simiduia</taxon>
    </lineage>
</organism>
<evidence type="ECO:0000256" key="3">
    <source>
        <dbReference type="ARBA" id="ARBA00022989"/>
    </source>
</evidence>
<evidence type="ECO:0000256" key="1">
    <source>
        <dbReference type="ARBA" id="ARBA00004141"/>
    </source>
</evidence>
<evidence type="ECO:0000256" key="2">
    <source>
        <dbReference type="ARBA" id="ARBA00022692"/>
    </source>
</evidence>
<protein>
    <submittedName>
        <fullName evidence="6">Putative membrane protein required for colicin V production</fullName>
    </submittedName>
</protein>
<accession>A0A839ULL1</accession>
<sequence length="312" mass="34301">MTYSPVFWVAVALVLGMGARGFLQGFSRSLFRLQLLVLALVVSGTLLSPVLSLTKQWFDWPLYFHQLVFGGLMFALAYSGACALMTRYLDRQTPEDDIPVLGWGSRVMGLLVGLLGGAVMAALVAFLAGVKPDFDGAKRPSNLLNNQYSLSDYGYETDAFDTPSESPVSLLINAIVLSPAQGVKLLQQTTVQPEFNALMSSPDARALLDASDIFGLTEDPTFDQLIATAPVQDLWALQRELEVLTDEQLERETAAQLVDAYHRIERVKTHPRVAELLADTPFRRLLQTADLGTLTRDKRVLELGDVIIGARQ</sequence>